<evidence type="ECO:0000313" key="2">
    <source>
        <dbReference type="EMBL" id="OHS99093.1"/>
    </source>
</evidence>
<gene>
    <name evidence="2" type="ORF">TRFO_34589</name>
</gene>
<keyword evidence="3" id="KW-1185">Reference proteome</keyword>
<feature type="region of interest" description="Disordered" evidence="1">
    <location>
        <begin position="322"/>
        <end position="343"/>
    </location>
</feature>
<dbReference type="VEuPathDB" id="TrichDB:TRFO_34589"/>
<dbReference type="AlphaFoldDB" id="A0A1J4JNK4"/>
<proteinExistence type="predicted"/>
<dbReference type="RefSeq" id="XP_068352230.1">
    <property type="nucleotide sequence ID" value="XM_068509743.1"/>
</dbReference>
<sequence>MIKRRRLFRPFHGNLRNTKIRSNDQTKSVIYQAPVKKSSVNKYSVILSPDAIMNNISQQIDENLSRCKTSYSKWKIYSKGFDDFISSFHMNTANISKVKNFYDIFINETHDFIKNHYEEISKRKEKEQQVLDELNGTKGKMDKKKVFYQNLIRDISKTNKDIVHEIDSLNSEINRKKIIIINLTQSVQKSSAKLNALRETFEAISKKSDEIKSERKSDTHEVINLTEDFKIVKVDMIEKLDSMFQNREKLAQIERMMVKVRENASNLKSMQDEAEEKKNSLKNSINNLREDINQIESETKEEKLKKSQILKLINGLNEYKTKLEGNQEEAEEEEEKNDVSDDS</sequence>
<evidence type="ECO:0000256" key="1">
    <source>
        <dbReference type="SAM" id="MobiDB-lite"/>
    </source>
</evidence>
<accession>A0A1J4JNK4</accession>
<dbReference type="Proteomes" id="UP000179807">
    <property type="component" value="Unassembled WGS sequence"/>
</dbReference>
<organism evidence="2 3">
    <name type="scientific">Tritrichomonas foetus</name>
    <dbReference type="NCBI Taxonomy" id="1144522"/>
    <lineage>
        <taxon>Eukaryota</taxon>
        <taxon>Metamonada</taxon>
        <taxon>Parabasalia</taxon>
        <taxon>Tritrichomonadida</taxon>
        <taxon>Tritrichomonadidae</taxon>
        <taxon>Tritrichomonas</taxon>
    </lineage>
</organism>
<comment type="caution">
    <text evidence="2">The sequence shown here is derived from an EMBL/GenBank/DDBJ whole genome shotgun (WGS) entry which is preliminary data.</text>
</comment>
<dbReference type="GeneID" id="94844447"/>
<protein>
    <submittedName>
        <fullName evidence="2">Uncharacterized protein</fullName>
    </submittedName>
</protein>
<dbReference type="EMBL" id="MLAK01001025">
    <property type="protein sequence ID" value="OHS99093.1"/>
    <property type="molecule type" value="Genomic_DNA"/>
</dbReference>
<name>A0A1J4JNK4_9EUKA</name>
<feature type="compositionally biased region" description="Acidic residues" evidence="1">
    <location>
        <begin position="326"/>
        <end position="343"/>
    </location>
</feature>
<evidence type="ECO:0000313" key="3">
    <source>
        <dbReference type="Proteomes" id="UP000179807"/>
    </source>
</evidence>
<reference evidence="2" key="1">
    <citation type="submission" date="2016-10" db="EMBL/GenBank/DDBJ databases">
        <authorList>
            <person name="Benchimol M."/>
            <person name="Almeida L.G."/>
            <person name="Vasconcelos A.T."/>
            <person name="Perreira-Neves A."/>
            <person name="Rosa I.A."/>
            <person name="Tasca T."/>
            <person name="Bogo M.R."/>
            <person name="de Souza W."/>
        </authorList>
    </citation>
    <scope>NUCLEOTIDE SEQUENCE [LARGE SCALE GENOMIC DNA]</scope>
    <source>
        <strain evidence="2">K</strain>
    </source>
</reference>